<evidence type="ECO:0000256" key="2">
    <source>
        <dbReference type="PROSITE-ProRule" id="PRU00504"/>
    </source>
</evidence>
<dbReference type="Gene3D" id="2.40.10.500">
    <property type="match status" value="1"/>
</dbReference>
<feature type="repeat" description="NHL" evidence="2">
    <location>
        <begin position="228"/>
        <end position="266"/>
    </location>
</feature>
<evidence type="ECO:0000313" key="5">
    <source>
        <dbReference type="Proteomes" id="UP000005824"/>
    </source>
</evidence>
<dbReference type="PANTHER" id="PTHR24104:SF25">
    <property type="entry name" value="PROTEIN LIN-41"/>
    <property type="match status" value="1"/>
</dbReference>
<protein>
    <submittedName>
        <fullName evidence="4">NHL repeat containing protein</fullName>
    </submittedName>
</protein>
<dbReference type="RefSeq" id="WP_006978830.1">
    <property type="nucleotide sequence ID" value="NZ_ABVL01000003.1"/>
</dbReference>
<evidence type="ECO:0000313" key="4">
    <source>
        <dbReference type="EMBL" id="EDY21211.1"/>
    </source>
</evidence>
<dbReference type="eggNOG" id="COG4733">
    <property type="taxonomic scope" value="Bacteria"/>
</dbReference>
<feature type="repeat" description="NHL" evidence="2">
    <location>
        <begin position="282"/>
        <end position="325"/>
    </location>
</feature>
<keyword evidence="5" id="KW-1185">Reference proteome</keyword>
<dbReference type="InterPro" id="IPR011042">
    <property type="entry name" value="6-blade_b-propeller_TolB-like"/>
</dbReference>
<dbReference type="AlphaFoldDB" id="B4CY63"/>
<dbReference type="eggNOG" id="COG3391">
    <property type="taxonomic scope" value="Bacteria"/>
</dbReference>
<dbReference type="CDD" id="cd05819">
    <property type="entry name" value="NHL"/>
    <property type="match status" value="1"/>
</dbReference>
<dbReference type="SUPFAM" id="SSF63829">
    <property type="entry name" value="Calcium-dependent phosphotriesterase"/>
    <property type="match status" value="1"/>
</dbReference>
<comment type="caution">
    <text evidence="4">The sequence shown here is derived from an EMBL/GenBank/DDBJ whole genome shotgun (WGS) entry which is preliminary data.</text>
</comment>
<organism evidence="4 5">
    <name type="scientific">Chthoniobacter flavus Ellin428</name>
    <dbReference type="NCBI Taxonomy" id="497964"/>
    <lineage>
        <taxon>Bacteria</taxon>
        <taxon>Pseudomonadati</taxon>
        <taxon>Verrucomicrobiota</taxon>
        <taxon>Spartobacteria</taxon>
        <taxon>Chthoniobacterales</taxon>
        <taxon>Chthoniobacteraceae</taxon>
        <taxon>Chthoniobacter</taxon>
    </lineage>
</organism>
<dbReference type="Proteomes" id="UP000005824">
    <property type="component" value="Unassembled WGS sequence"/>
</dbReference>
<reference evidence="4 5" key="1">
    <citation type="journal article" date="2011" name="J. Bacteriol.">
        <title>Genome sequence of Chthoniobacter flavus Ellin428, an aerobic heterotrophic soil bacterium.</title>
        <authorList>
            <person name="Kant R."/>
            <person name="van Passel M.W."/>
            <person name="Palva A."/>
            <person name="Lucas S."/>
            <person name="Lapidus A."/>
            <person name="Glavina Del Rio T."/>
            <person name="Dalin E."/>
            <person name="Tice H."/>
            <person name="Bruce D."/>
            <person name="Goodwin L."/>
            <person name="Pitluck S."/>
            <person name="Larimer F.W."/>
            <person name="Land M.L."/>
            <person name="Hauser L."/>
            <person name="Sangwan P."/>
            <person name="de Vos W.M."/>
            <person name="Janssen P.H."/>
            <person name="Smidt H."/>
        </authorList>
    </citation>
    <scope>NUCLEOTIDE SEQUENCE [LARGE SCALE GENOMIC DNA]</scope>
    <source>
        <strain evidence="4 5">Ellin428</strain>
    </source>
</reference>
<dbReference type="InterPro" id="IPR050952">
    <property type="entry name" value="TRIM-NHL_E3_ligases"/>
</dbReference>
<evidence type="ECO:0000256" key="1">
    <source>
        <dbReference type="ARBA" id="ARBA00022737"/>
    </source>
</evidence>
<feature type="signal peptide" evidence="3">
    <location>
        <begin position="1"/>
        <end position="28"/>
    </location>
</feature>
<dbReference type="Gene3D" id="2.120.10.30">
    <property type="entry name" value="TolB, C-terminal domain"/>
    <property type="match status" value="1"/>
</dbReference>
<dbReference type="GO" id="GO:0008270">
    <property type="term" value="F:zinc ion binding"/>
    <property type="evidence" value="ECO:0007669"/>
    <property type="project" value="UniProtKB-KW"/>
</dbReference>
<dbReference type="Gene3D" id="2.60.40.10">
    <property type="entry name" value="Immunoglobulins"/>
    <property type="match status" value="1"/>
</dbReference>
<dbReference type="STRING" id="497964.CfE428DRAFT_1504"/>
<proteinExistence type="predicted"/>
<dbReference type="PANTHER" id="PTHR24104">
    <property type="entry name" value="E3 UBIQUITIN-PROTEIN LIGASE NHLRC1-RELATED"/>
    <property type="match status" value="1"/>
</dbReference>
<accession>B4CY63</accession>
<keyword evidence="3" id="KW-0732">Signal</keyword>
<evidence type="ECO:0000256" key="3">
    <source>
        <dbReference type="SAM" id="SignalP"/>
    </source>
</evidence>
<sequence precursor="true">MIFLPSFLRCRGAFLLALIPFLTLSVRAQQTFSNFQAASVVVGQTDFTSQDTTASPSVTPGPSEVALGPAGQMAVSDQSVGRVLIWNTVPTTNGVPADLVIGKPDFVTTSSGVTSSLMSSCEGVVFTSDGKLIVCDYGNNRVLIWNTVPTSSGQAANVVIGQSDFVSNGAGVAADKMAGPRGVLVTPSGQLIVTDYNNNRVLIFNSIPTTSGASADLVIGQGTLGTATFGSGADQMFSPVGCALASDGKLLIADSSNNRVLIFNSVPTANDASADLVIGQTAFGSGGSGTTSSTFINPIGVALSPTGQLSVSDFGNNRVLIFNSVPTADGAAADVVLGQPDFVSNTAFNGGTTASSMQSAFPSAFTADGRLLVPGRDMSRVMIFGTPAVVPSVTTLAATAVVPTGGLLNSSVNPNGFSTDVHFDYSTDPGLAGATSTSTQNIGNGPSAVSVNAALTGLAPKTTYYFRVIATNVAGTTTGSILSFYTGVLGWDSGNGASASGGTLDASLIPTTGTQTFTDVNGQSFYVVVTTSNLNADGTASYFGDPGWWFEGGGPSSGYGSVTFQFFNSLNNQPYAVSGIDLRLLDAEVNERFRDFGYWDANNNFVSVGYGTGLLTFSNTPIYHATDNSYENNAAAEPGDQEGKWIELNLSNIAVTGFTLEAHRQTASAGSVIMGDIISPWAAWRTQYFGPAPFPASADDFADPDGDGVTNVLEYFYGTDPTVPDSPNPLQMTLVANRVTLTFPRNTAATDTTATVQGADAAGGPWTDLARSVNGAPFTALVAGVPVSESGSGAIVSVTVGDEFLITDPGHAMRYLRLQVVH</sequence>
<dbReference type="InterPro" id="IPR013783">
    <property type="entry name" value="Ig-like_fold"/>
</dbReference>
<keyword evidence="1" id="KW-0677">Repeat</keyword>
<gene>
    <name evidence="4" type="ORF">CfE428DRAFT_1504</name>
</gene>
<dbReference type="InterPro" id="IPR001258">
    <property type="entry name" value="NHL_repeat"/>
</dbReference>
<dbReference type="PROSITE" id="PS51125">
    <property type="entry name" value="NHL"/>
    <property type="match status" value="3"/>
</dbReference>
<dbReference type="EMBL" id="ABVL01000003">
    <property type="protein sequence ID" value="EDY21211.1"/>
    <property type="molecule type" value="Genomic_DNA"/>
</dbReference>
<dbReference type="InParanoid" id="B4CY63"/>
<dbReference type="Pfam" id="PF01436">
    <property type="entry name" value="NHL"/>
    <property type="match status" value="3"/>
</dbReference>
<feature type="chain" id="PRO_5002800284" evidence="3">
    <location>
        <begin position="29"/>
        <end position="822"/>
    </location>
</feature>
<feature type="repeat" description="NHL" evidence="2">
    <location>
        <begin position="179"/>
        <end position="207"/>
    </location>
</feature>
<name>B4CY63_9BACT</name>